<comment type="caution">
    <text evidence="8">The sequence shown here is derived from an EMBL/GenBank/DDBJ whole genome shotgun (WGS) entry which is preliminary data.</text>
</comment>
<dbReference type="EMBL" id="SNAA01000003">
    <property type="protein sequence ID" value="TDL81958.1"/>
    <property type="molecule type" value="Genomic_DNA"/>
</dbReference>
<evidence type="ECO:0000313" key="8">
    <source>
        <dbReference type="EMBL" id="TDL81958.1"/>
    </source>
</evidence>
<evidence type="ECO:0000259" key="7">
    <source>
        <dbReference type="Pfam" id="PF00892"/>
    </source>
</evidence>
<comment type="subcellular location">
    <subcellularLocation>
        <location evidence="1">Membrane</location>
        <topology evidence="1">Multi-pass membrane protein</topology>
    </subcellularLocation>
</comment>
<feature type="transmembrane region" description="Helical" evidence="6">
    <location>
        <begin position="240"/>
        <end position="260"/>
    </location>
</feature>
<dbReference type="Pfam" id="PF00892">
    <property type="entry name" value="EamA"/>
    <property type="match status" value="2"/>
</dbReference>
<proteinExistence type="inferred from homology"/>
<dbReference type="InterPro" id="IPR000620">
    <property type="entry name" value="EamA_dom"/>
</dbReference>
<dbReference type="InterPro" id="IPR050638">
    <property type="entry name" value="AA-Vitamin_Transporters"/>
</dbReference>
<dbReference type="PANTHER" id="PTHR32322:SF2">
    <property type="entry name" value="EAMA DOMAIN-CONTAINING PROTEIN"/>
    <property type="match status" value="1"/>
</dbReference>
<dbReference type="PANTHER" id="PTHR32322">
    <property type="entry name" value="INNER MEMBRANE TRANSPORTER"/>
    <property type="match status" value="1"/>
</dbReference>
<feature type="transmembrane region" description="Helical" evidence="6">
    <location>
        <begin position="124"/>
        <end position="144"/>
    </location>
</feature>
<keyword evidence="3 6" id="KW-0812">Transmembrane</keyword>
<keyword evidence="9" id="KW-1185">Reference proteome</keyword>
<evidence type="ECO:0000256" key="1">
    <source>
        <dbReference type="ARBA" id="ARBA00004141"/>
    </source>
</evidence>
<evidence type="ECO:0000256" key="5">
    <source>
        <dbReference type="ARBA" id="ARBA00023136"/>
    </source>
</evidence>
<name>A0A4R6AHL5_9RHOB</name>
<organism evidence="8 9">
    <name type="scientific">Palleronia sediminis</name>
    <dbReference type="NCBI Taxonomy" id="2547833"/>
    <lineage>
        <taxon>Bacteria</taxon>
        <taxon>Pseudomonadati</taxon>
        <taxon>Pseudomonadota</taxon>
        <taxon>Alphaproteobacteria</taxon>
        <taxon>Rhodobacterales</taxon>
        <taxon>Roseobacteraceae</taxon>
        <taxon>Palleronia</taxon>
    </lineage>
</organism>
<keyword evidence="4 6" id="KW-1133">Transmembrane helix</keyword>
<feature type="transmembrane region" description="Helical" evidence="6">
    <location>
        <begin position="91"/>
        <end position="112"/>
    </location>
</feature>
<feature type="transmembrane region" description="Helical" evidence="6">
    <location>
        <begin position="67"/>
        <end position="85"/>
    </location>
</feature>
<evidence type="ECO:0000256" key="3">
    <source>
        <dbReference type="ARBA" id="ARBA00022692"/>
    </source>
</evidence>
<protein>
    <recommendedName>
        <fullName evidence="7">EamA domain-containing protein</fullName>
    </recommendedName>
</protein>
<dbReference type="SUPFAM" id="SSF103481">
    <property type="entry name" value="Multidrug resistance efflux transporter EmrE"/>
    <property type="match status" value="2"/>
</dbReference>
<dbReference type="Proteomes" id="UP000295701">
    <property type="component" value="Unassembled WGS sequence"/>
</dbReference>
<dbReference type="Gene3D" id="1.10.3730.20">
    <property type="match status" value="1"/>
</dbReference>
<feature type="transmembrane region" description="Helical" evidence="6">
    <location>
        <begin position="37"/>
        <end position="55"/>
    </location>
</feature>
<keyword evidence="5 6" id="KW-0472">Membrane</keyword>
<dbReference type="InterPro" id="IPR037185">
    <property type="entry name" value="EmrE-like"/>
</dbReference>
<feature type="transmembrane region" description="Helical" evidence="6">
    <location>
        <begin position="215"/>
        <end position="233"/>
    </location>
</feature>
<sequence>MSGGRGASVAAVMVAAMLWGTTGTVQAALPAARDPLAVGALRLAFGAAALVALALADPACRRAARGLPWRGIGFAAIAIAGYNLLFFHAVGAAGVGIGTAVTIGSAPLWTTAWEIASQRRLPGALRAGGQLVSVAGVGLLGLGAGSAMGAGAGAGIAAALGAGACYAAYSLATSRIGARAPSTAIAAATFTLAALLTAPVLALRPPVWIDAPADWALIAYLGVGATGLSYALYTWGLRGVAASTAVTLALAEPVTAWILAGTLVGEPVTWRASLGIGAILAGLAVVALVPARRGP</sequence>
<accession>A0A4R6AHL5</accession>
<feature type="transmembrane region" description="Helical" evidence="6">
    <location>
        <begin position="150"/>
        <end position="172"/>
    </location>
</feature>
<dbReference type="OrthoDB" id="9787117at2"/>
<evidence type="ECO:0000313" key="9">
    <source>
        <dbReference type="Proteomes" id="UP000295701"/>
    </source>
</evidence>
<evidence type="ECO:0000256" key="2">
    <source>
        <dbReference type="ARBA" id="ARBA00007362"/>
    </source>
</evidence>
<feature type="transmembrane region" description="Helical" evidence="6">
    <location>
        <begin position="272"/>
        <end position="291"/>
    </location>
</feature>
<comment type="similarity">
    <text evidence="2">Belongs to the EamA transporter family.</text>
</comment>
<feature type="domain" description="EamA" evidence="7">
    <location>
        <begin position="9"/>
        <end position="140"/>
    </location>
</feature>
<dbReference type="GO" id="GO:0016020">
    <property type="term" value="C:membrane"/>
    <property type="evidence" value="ECO:0007669"/>
    <property type="project" value="UniProtKB-SubCell"/>
</dbReference>
<evidence type="ECO:0000256" key="4">
    <source>
        <dbReference type="ARBA" id="ARBA00022989"/>
    </source>
</evidence>
<feature type="transmembrane region" description="Helical" evidence="6">
    <location>
        <begin position="184"/>
        <end position="203"/>
    </location>
</feature>
<reference evidence="8 9" key="1">
    <citation type="submission" date="2019-03" db="EMBL/GenBank/DDBJ databases">
        <title>Primorskyibacter sp. SS33 isolated from sediments.</title>
        <authorList>
            <person name="Xunke S."/>
        </authorList>
    </citation>
    <scope>NUCLEOTIDE SEQUENCE [LARGE SCALE GENOMIC DNA]</scope>
    <source>
        <strain evidence="8 9">SS33</strain>
    </source>
</reference>
<dbReference type="AlphaFoldDB" id="A0A4R6AHL5"/>
<feature type="domain" description="EamA" evidence="7">
    <location>
        <begin position="155"/>
        <end position="287"/>
    </location>
</feature>
<evidence type="ECO:0000256" key="6">
    <source>
        <dbReference type="SAM" id="Phobius"/>
    </source>
</evidence>
<gene>
    <name evidence="8" type="ORF">E2L08_04715</name>
</gene>